<keyword evidence="2" id="KW-1185">Reference proteome</keyword>
<gene>
    <name evidence="1" type="ORF">FPZ49_27045</name>
</gene>
<dbReference type="EMBL" id="VNJI01000047">
    <property type="protein sequence ID" value="TVY06856.1"/>
    <property type="molecule type" value="Genomic_DNA"/>
</dbReference>
<dbReference type="AlphaFoldDB" id="A0A559K418"/>
<accession>A0A559K418</accession>
<sequence>MAQVLHINIADTAGCVYCCLRNKVVQLDQEQKENYCQGCGMFAGFADGLGVECLWIDMRPVNNPHVVTEPLKEFTSNQLKQIYKPKP</sequence>
<dbReference type="OrthoDB" id="9806352at2"/>
<organism evidence="1 2">
    <name type="scientific">Paenibacillus cremeus</name>
    <dbReference type="NCBI Taxonomy" id="2163881"/>
    <lineage>
        <taxon>Bacteria</taxon>
        <taxon>Bacillati</taxon>
        <taxon>Bacillota</taxon>
        <taxon>Bacilli</taxon>
        <taxon>Bacillales</taxon>
        <taxon>Paenibacillaceae</taxon>
        <taxon>Paenibacillus</taxon>
    </lineage>
</organism>
<evidence type="ECO:0000313" key="1">
    <source>
        <dbReference type="EMBL" id="TVY06856.1"/>
    </source>
</evidence>
<evidence type="ECO:0000313" key="2">
    <source>
        <dbReference type="Proteomes" id="UP000317036"/>
    </source>
</evidence>
<reference evidence="1 2" key="1">
    <citation type="submission" date="2019-07" db="EMBL/GenBank/DDBJ databases">
        <authorList>
            <person name="Kim J."/>
        </authorList>
    </citation>
    <scope>NUCLEOTIDE SEQUENCE [LARGE SCALE GENOMIC DNA]</scope>
    <source>
        <strain evidence="1 2">JC52</strain>
    </source>
</reference>
<comment type="caution">
    <text evidence="1">The sequence shown here is derived from an EMBL/GenBank/DDBJ whole genome shotgun (WGS) entry which is preliminary data.</text>
</comment>
<protein>
    <submittedName>
        <fullName evidence="1">Uncharacterized protein</fullName>
    </submittedName>
</protein>
<dbReference type="RefSeq" id="WP_144853016.1">
    <property type="nucleotide sequence ID" value="NZ_VNJI01000047.1"/>
</dbReference>
<proteinExistence type="predicted"/>
<dbReference type="Proteomes" id="UP000317036">
    <property type="component" value="Unassembled WGS sequence"/>
</dbReference>
<name>A0A559K418_9BACL</name>